<comment type="caution">
    <text evidence="3">The sequence shown here is derived from an EMBL/GenBank/DDBJ whole genome shotgun (WGS) entry which is preliminary data.</text>
</comment>
<feature type="repeat" description="PPR" evidence="2">
    <location>
        <begin position="635"/>
        <end position="669"/>
    </location>
</feature>
<dbReference type="Proteomes" id="UP000525078">
    <property type="component" value="Unassembled WGS sequence"/>
</dbReference>
<dbReference type="Gene3D" id="1.25.40.10">
    <property type="entry name" value="Tetratricopeptide repeat domain"/>
    <property type="match status" value="6"/>
</dbReference>
<keyword evidence="1" id="KW-0677">Repeat</keyword>
<evidence type="ECO:0000313" key="5">
    <source>
        <dbReference type="Proteomes" id="UP000525078"/>
    </source>
</evidence>
<protein>
    <recommendedName>
        <fullName evidence="7">Pentatricopeptide repeat-containing protein</fullName>
    </recommendedName>
</protein>
<sequence length="733" mass="82994">MKSLSSILNECKTGAKLVFRSPFIYHSFRNIALSSTSVLEDSCLLSDDFISCDDSKLLEAKHSSFKAREEYGVFSGGKDAAEVCEKGVLYFNSKKAEAPEVMDIFRILTNCGWNLTSRNGYSIKLNEFNIIRIIDYLFQESSSANLALYFFKWSESFIGSKHTIRSVCRMIHVLTSGNMKHRTMDLLLRLVRENVDEESPSLLLAVLYETHSERNILESVCSMLVNCYIKENMVNKALKLTCKMKNLLSIYPSDRVYHALLRGLIGSQQLELAWEWLDDIQSRGMGLNASTISLFIHNYCKEGDLESGWKLLCQMRKYGMKPDVVLYTIIIDTLCKMSRPNLATSLLFKMIHFGISPDSVLLSSVIDGYCKLGHMEEAINILKVFKLQHNIFMYNSFISMLCLDGDIVKASRIFHEMTEFGLLPDCFSYTSIIGGYCKVGDIQKGFLYLGKMFKVGIKPSVTTYTILIDACCKFGTMEMAECLFSKLVTDGLLPDVVVYNTLVYGYGKKGQLQKVFELLDMMKSSNVCPDVVTYNTLIHSLVIRGYVNEAKSVLDELIQRGFSPDVVTFTNLIDGFSKRGSFEEAFLVWFYMSEHQVKPDVVTCSAILSGYCRQHRMEEANALFQKMLGIGLNPDLRLYNILIHGFCNIGNMDDACNLVCRMVQCSILPNNVTHRSLVLGFEKKWVKKPVESVGFILQEILQRYGTNVDIDEYLKMIEQPGGFVISLAITLSS</sequence>
<feature type="repeat" description="PPR" evidence="2">
    <location>
        <begin position="600"/>
        <end position="634"/>
    </location>
</feature>
<feature type="repeat" description="PPR" evidence="2">
    <location>
        <begin position="390"/>
        <end position="424"/>
    </location>
</feature>
<dbReference type="PANTHER" id="PTHR47942">
    <property type="entry name" value="TETRATRICOPEPTIDE REPEAT (TPR)-LIKE SUPERFAMILY PROTEIN-RELATED"/>
    <property type="match status" value="1"/>
</dbReference>
<feature type="repeat" description="PPR" evidence="2">
    <location>
        <begin position="530"/>
        <end position="564"/>
    </location>
</feature>
<evidence type="ECO:0008006" key="7">
    <source>
        <dbReference type="Google" id="ProtNLM"/>
    </source>
</evidence>
<dbReference type="EMBL" id="JAATIQ010000020">
    <property type="protein sequence ID" value="KAF4400043.1"/>
    <property type="molecule type" value="Genomic_DNA"/>
</dbReference>
<evidence type="ECO:0000313" key="3">
    <source>
        <dbReference type="EMBL" id="KAF4349773.1"/>
    </source>
</evidence>
<dbReference type="Pfam" id="PF01535">
    <property type="entry name" value="PPR"/>
    <property type="match status" value="1"/>
</dbReference>
<feature type="repeat" description="PPR" evidence="2">
    <location>
        <begin position="495"/>
        <end position="529"/>
    </location>
</feature>
<gene>
    <name evidence="3" type="ORF">F8388_002495</name>
    <name evidence="4" type="ORF">G4B88_021257</name>
</gene>
<feature type="repeat" description="PPR" evidence="2">
    <location>
        <begin position="323"/>
        <end position="357"/>
    </location>
</feature>
<accession>A0A7J6DUK6</accession>
<dbReference type="PANTHER" id="PTHR47942:SF15">
    <property type="entry name" value="OS12G0557800 PROTEIN"/>
    <property type="match status" value="1"/>
</dbReference>
<evidence type="ECO:0000313" key="4">
    <source>
        <dbReference type="EMBL" id="KAF4400043.1"/>
    </source>
</evidence>
<dbReference type="InterPro" id="IPR011990">
    <property type="entry name" value="TPR-like_helical_dom_sf"/>
</dbReference>
<feature type="repeat" description="PPR" evidence="2">
    <location>
        <begin position="425"/>
        <end position="459"/>
    </location>
</feature>
<dbReference type="NCBIfam" id="TIGR00756">
    <property type="entry name" value="PPR"/>
    <property type="match status" value="11"/>
</dbReference>
<keyword evidence="6" id="KW-1185">Reference proteome</keyword>
<dbReference type="Pfam" id="PF12854">
    <property type="entry name" value="PPR_1"/>
    <property type="match status" value="3"/>
</dbReference>
<feature type="repeat" description="PPR" evidence="2">
    <location>
        <begin position="565"/>
        <end position="599"/>
    </location>
</feature>
<organism evidence="3 5">
    <name type="scientific">Cannabis sativa</name>
    <name type="common">Hemp</name>
    <name type="synonym">Marijuana</name>
    <dbReference type="NCBI Taxonomy" id="3483"/>
    <lineage>
        <taxon>Eukaryota</taxon>
        <taxon>Viridiplantae</taxon>
        <taxon>Streptophyta</taxon>
        <taxon>Embryophyta</taxon>
        <taxon>Tracheophyta</taxon>
        <taxon>Spermatophyta</taxon>
        <taxon>Magnoliopsida</taxon>
        <taxon>eudicotyledons</taxon>
        <taxon>Gunneridae</taxon>
        <taxon>Pentapetalae</taxon>
        <taxon>rosids</taxon>
        <taxon>fabids</taxon>
        <taxon>Rosales</taxon>
        <taxon>Cannabaceae</taxon>
        <taxon>Cannabis</taxon>
    </lineage>
</organism>
<dbReference type="EMBL" id="JAATIP010000385">
    <property type="protein sequence ID" value="KAF4349773.1"/>
    <property type="molecule type" value="Genomic_DNA"/>
</dbReference>
<name>A0A7J6DUK6_CANSA</name>
<feature type="repeat" description="PPR" evidence="2">
    <location>
        <begin position="460"/>
        <end position="494"/>
    </location>
</feature>
<dbReference type="PROSITE" id="PS51375">
    <property type="entry name" value="PPR"/>
    <property type="match status" value="10"/>
</dbReference>
<dbReference type="Pfam" id="PF13041">
    <property type="entry name" value="PPR_2"/>
    <property type="match status" value="4"/>
</dbReference>
<feature type="repeat" description="PPR" evidence="2">
    <location>
        <begin position="288"/>
        <end position="322"/>
    </location>
</feature>
<proteinExistence type="predicted"/>
<dbReference type="InterPro" id="IPR002885">
    <property type="entry name" value="PPR_rpt"/>
</dbReference>
<dbReference type="Proteomes" id="UP000583929">
    <property type="component" value="Unassembled WGS sequence"/>
</dbReference>
<evidence type="ECO:0000313" key="6">
    <source>
        <dbReference type="Proteomes" id="UP000583929"/>
    </source>
</evidence>
<dbReference type="AlphaFoldDB" id="A0A7J6DUK6"/>
<reference evidence="5 6" key="1">
    <citation type="journal article" date="2020" name="bioRxiv">
        <title>Sequence and annotation of 42 cannabis genomes reveals extensive copy number variation in cannabinoid synthesis and pathogen resistance genes.</title>
        <authorList>
            <person name="Mckernan K.J."/>
            <person name="Helbert Y."/>
            <person name="Kane L.T."/>
            <person name="Ebling H."/>
            <person name="Zhang L."/>
            <person name="Liu B."/>
            <person name="Eaton Z."/>
            <person name="Mclaughlin S."/>
            <person name="Kingan S."/>
            <person name="Baybayan P."/>
            <person name="Concepcion G."/>
            <person name="Jordan M."/>
            <person name="Riva A."/>
            <person name="Barbazuk W."/>
            <person name="Harkins T."/>
        </authorList>
    </citation>
    <scope>NUCLEOTIDE SEQUENCE [LARGE SCALE GENOMIC DNA]</scope>
    <source>
        <strain evidence="5 6">cv. Jamaican Lion 4</strain>
        <strain evidence="4">Father</strain>
        <strain evidence="3">Mother</strain>
        <tissue evidence="3">Leaf</tissue>
    </source>
</reference>
<dbReference type="InterPro" id="IPR051222">
    <property type="entry name" value="PPR/CCM1_RNA-binding"/>
</dbReference>
<evidence type="ECO:0000256" key="2">
    <source>
        <dbReference type="PROSITE-ProRule" id="PRU00708"/>
    </source>
</evidence>
<evidence type="ECO:0000256" key="1">
    <source>
        <dbReference type="ARBA" id="ARBA00022737"/>
    </source>
</evidence>